<dbReference type="Proteomes" id="UP000807504">
    <property type="component" value="Unassembled WGS sequence"/>
</dbReference>
<dbReference type="EMBL" id="JABXBU010002227">
    <property type="protein sequence ID" value="KAF8773952.1"/>
    <property type="molecule type" value="Genomic_DNA"/>
</dbReference>
<keyword evidence="2" id="KW-1185">Reference proteome</keyword>
<dbReference type="InterPro" id="IPR036397">
    <property type="entry name" value="RNaseH_sf"/>
</dbReference>
<reference evidence="1" key="1">
    <citation type="journal article" date="2020" name="bioRxiv">
        <title>Chromosome-level reference genome of the European wasp spider Argiope bruennichi: a resource for studies on range expansion and evolutionary adaptation.</title>
        <authorList>
            <person name="Sheffer M.M."/>
            <person name="Hoppe A."/>
            <person name="Krehenwinkel H."/>
            <person name="Uhl G."/>
            <person name="Kuss A.W."/>
            <person name="Jensen L."/>
            <person name="Jensen C."/>
            <person name="Gillespie R.G."/>
            <person name="Hoff K.J."/>
            <person name="Prost S."/>
        </authorList>
    </citation>
    <scope>NUCLEOTIDE SEQUENCE</scope>
</reference>
<dbReference type="AlphaFoldDB" id="A0A8T0EJ61"/>
<dbReference type="GO" id="GO:0003676">
    <property type="term" value="F:nucleic acid binding"/>
    <property type="evidence" value="ECO:0007669"/>
    <property type="project" value="InterPro"/>
</dbReference>
<organism evidence="1 2">
    <name type="scientific">Argiope bruennichi</name>
    <name type="common">Wasp spider</name>
    <name type="synonym">Aranea bruennichi</name>
    <dbReference type="NCBI Taxonomy" id="94029"/>
    <lineage>
        <taxon>Eukaryota</taxon>
        <taxon>Metazoa</taxon>
        <taxon>Ecdysozoa</taxon>
        <taxon>Arthropoda</taxon>
        <taxon>Chelicerata</taxon>
        <taxon>Arachnida</taxon>
        <taxon>Araneae</taxon>
        <taxon>Araneomorphae</taxon>
        <taxon>Entelegynae</taxon>
        <taxon>Araneoidea</taxon>
        <taxon>Araneidae</taxon>
        <taxon>Argiope</taxon>
    </lineage>
</organism>
<comment type="caution">
    <text evidence="1">The sequence shown here is derived from an EMBL/GenBank/DDBJ whole genome shotgun (WGS) entry which is preliminary data.</text>
</comment>
<reference evidence="1" key="2">
    <citation type="submission" date="2020-06" db="EMBL/GenBank/DDBJ databases">
        <authorList>
            <person name="Sheffer M."/>
        </authorList>
    </citation>
    <scope>NUCLEOTIDE SEQUENCE</scope>
</reference>
<dbReference type="PANTHER" id="PTHR46060">
    <property type="entry name" value="MARINER MOS1 TRANSPOSASE-LIKE PROTEIN"/>
    <property type="match status" value="1"/>
</dbReference>
<protein>
    <submittedName>
        <fullName evidence="1">Mariner Mos1 transposase like protein</fullName>
    </submittedName>
</protein>
<dbReference type="PANTHER" id="PTHR46060:SF3">
    <property type="entry name" value="PROTEIN GVQW3"/>
    <property type="match status" value="1"/>
</dbReference>
<evidence type="ECO:0000313" key="2">
    <source>
        <dbReference type="Proteomes" id="UP000807504"/>
    </source>
</evidence>
<gene>
    <name evidence="1" type="ORF">HNY73_016557</name>
</gene>
<accession>A0A8T0EJ61</accession>
<proteinExistence type="predicted"/>
<dbReference type="Gene3D" id="3.30.420.10">
    <property type="entry name" value="Ribonuclease H-like superfamily/Ribonuclease H"/>
    <property type="match status" value="1"/>
</dbReference>
<sequence>MVKKKVLFHKDNALVHKVVTVIAKLHELKFKIVPYAPYSPDMVPSDYNLFPNPQKFLAGRKFCSDIKVISTTDACFEDLKEGSYREGFQALSHHWTDVQMSRRFAYNTRNAEVKRTEKEKFSRLRNFDKTPSRRVTQ</sequence>
<dbReference type="InterPro" id="IPR052709">
    <property type="entry name" value="Transposase-MT_Hybrid"/>
</dbReference>
<evidence type="ECO:0000313" key="1">
    <source>
        <dbReference type="EMBL" id="KAF8773952.1"/>
    </source>
</evidence>
<name>A0A8T0EJ61_ARGBR</name>